<keyword evidence="3" id="KW-1185">Reference proteome</keyword>
<dbReference type="EMBL" id="OCMT01000001">
    <property type="protein sequence ID" value="SOD12794.1"/>
    <property type="molecule type" value="Genomic_DNA"/>
</dbReference>
<protein>
    <recommendedName>
        <fullName evidence="4">Alpha-L-rhamnosidase six-hairpin glycosidase domain-containing protein</fullName>
    </recommendedName>
</protein>
<proteinExistence type="predicted"/>
<feature type="signal peptide" evidence="1">
    <location>
        <begin position="1"/>
        <end position="33"/>
    </location>
</feature>
<dbReference type="Gene3D" id="2.60.120.260">
    <property type="entry name" value="Galactose-binding domain-like"/>
    <property type="match status" value="1"/>
</dbReference>
<name>A0A285ZT04_9SPHI</name>
<keyword evidence="1" id="KW-0732">Signal</keyword>
<sequence length="1153" mass="129615">MMKQMVNVDRKCFKISFTILLACFFAVNTYGQAPTNYLIEAEDFQFLGGWAFGKEAGTNVSGKGALIGSAAAEPAADAFTVIKVASKGNYFAWTKSRDYAENKPGTRKYLLICNDEPLTTESGAHLKEGYRWEKVGKVTLNAGENLLRLKNTKLSFARCDAIFFTTDESFDPNQKEQSLSSYYLKPVQVAQSQAQVNIATPIRFTKKEKVLGTLTNGKLKLTLQEVFDAKTNKKQIVILSQVFQDNKWVSLSQNVEENRIFLLRAKKPKIEFGPYYASWKNASSITTFSANGKSYQVMDPNGAKNPFFSGDLLLCKPTSFTQVSSEEIKITYLAEDGNEIKGTWKLKPESANYELSLEYTAKEEGFYSFVVSAFQGVSANSVKNVQLPPMFNYTRIPQEPLLVPSAMTPQPLAIVEVASTGKPLSLFVSGVADEFPLDWAKDVSSRMGFSIKNELNEVQPVAFAPVLGLSDSKLLKGATLKRKFNIGAVSGNWNEALVYISTHIYQVKDYRLQDSTSLTNAAFNIIDLIKNEDASGWNPKLKGFYDIEADPKIAPTVAQSSPLAIISASVIGKDEDLYLTRALPTIEYTLSRSAFRWATGVGAPYNATKQSLELNPYKNVQFNTAYFESLNQLLGHKNPWLLQVAMPDQLPRKLSGYSVNLPAWTQELAAYRLTKDKKWLNEAVSHAKDFVQNEVYGAKSNLLTAQPFYNTSFYPYWWDLMDLYEVTKDASFAQAAEYASFFTIAGIRSYPTVEEKPQLIHEGNQYEGNTNLWWKNGDKFRLGFPRRTGDVKEKEVPQSLISPVGLGLEQPSTFFLPNKNVRHIFMSTWAPHLLRMAEYNKRDIFEIYARNSIIGRFSGYPGYYATGFTDLTYRAEYPYKGPDINSIYYHHIAPHLAFTLDFLVTEAVQRSRGRISFPWGKQEGFVWFNNRIYGGGKGTIYDDSNASIWLKKGLVSIDIPEINYLTAKSKDRFWVILLNESSKQQQFNLTLNANEIGIENTEIKLYQSQNPEQAGIMSVDNKIKATIAGKGLAAYSFQLKTNTAEKELLPVKEGMKEINLGAPWGTLYAFRIRSPFGWDSIYTYLSTSPLTGAEAELIINDDASTAVKCLAYPYEWSFNKIDPHQPVSVSVNLKSKDKNEVRQVHLILEGVKQ</sequence>
<evidence type="ECO:0000256" key="1">
    <source>
        <dbReference type="SAM" id="SignalP"/>
    </source>
</evidence>
<dbReference type="AlphaFoldDB" id="A0A285ZT04"/>
<gene>
    <name evidence="2" type="ORF">SAMN06297358_0853</name>
</gene>
<evidence type="ECO:0000313" key="2">
    <source>
        <dbReference type="EMBL" id="SOD12794.1"/>
    </source>
</evidence>
<accession>A0A285ZT04</accession>
<feature type="chain" id="PRO_5012877221" description="Alpha-L-rhamnosidase six-hairpin glycosidase domain-containing protein" evidence="1">
    <location>
        <begin position="34"/>
        <end position="1153"/>
    </location>
</feature>
<evidence type="ECO:0000313" key="3">
    <source>
        <dbReference type="Proteomes" id="UP000219281"/>
    </source>
</evidence>
<evidence type="ECO:0008006" key="4">
    <source>
        <dbReference type="Google" id="ProtNLM"/>
    </source>
</evidence>
<dbReference type="Proteomes" id="UP000219281">
    <property type="component" value="Unassembled WGS sequence"/>
</dbReference>
<organism evidence="2 3">
    <name type="scientific">Pedobacter xixiisoli</name>
    <dbReference type="NCBI Taxonomy" id="1476464"/>
    <lineage>
        <taxon>Bacteria</taxon>
        <taxon>Pseudomonadati</taxon>
        <taxon>Bacteroidota</taxon>
        <taxon>Sphingobacteriia</taxon>
        <taxon>Sphingobacteriales</taxon>
        <taxon>Sphingobacteriaceae</taxon>
        <taxon>Pedobacter</taxon>
    </lineage>
</organism>
<reference evidence="3" key="1">
    <citation type="submission" date="2017-09" db="EMBL/GenBank/DDBJ databases">
        <authorList>
            <person name="Varghese N."/>
            <person name="Submissions S."/>
        </authorList>
    </citation>
    <scope>NUCLEOTIDE SEQUENCE [LARGE SCALE GENOMIC DNA]</scope>
    <source>
        <strain evidence="3">CGMCC 1.12803</strain>
    </source>
</reference>